<sequence>MAVVAAKTAGAAKPETTRAQLTRTIREVRTARQQRGSPRQLHPTCKHVGTSNPAVTFSRYLLPDLVPPNAANPATISDTPELQLSPGEAWAAARDYTRRAYPPPLSPRSMLDSNPHIMLNAFLPY</sequence>
<feature type="region of interest" description="Disordered" evidence="1">
    <location>
        <begin position="1"/>
        <end position="20"/>
    </location>
</feature>
<dbReference type="Proteomes" id="UP001295444">
    <property type="component" value="Chromosome 03"/>
</dbReference>
<name>A0AAD1RNA6_PELCU</name>
<dbReference type="AlphaFoldDB" id="A0AAD1RNA6"/>
<feature type="region of interest" description="Disordered" evidence="1">
    <location>
        <begin position="30"/>
        <end position="49"/>
    </location>
</feature>
<evidence type="ECO:0000256" key="1">
    <source>
        <dbReference type="SAM" id="MobiDB-lite"/>
    </source>
</evidence>
<feature type="compositionally biased region" description="Low complexity" evidence="1">
    <location>
        <begin position="1"/>
        <end position="13"/>
    </location>
</feature>
<proteinExistence type="predicted"/>
<protein>
    <submittedName>
        <fullName evidence="2">Uncharacterized protein</fullName>
    </submittedName>
</protein>
<evidence type="ECO:0000313" key="3">
    <source>
        <dbReference type="Proteomes" id="UP001295444"/>
    </source>
</evidence>
<accession>A0AAD1RNA6</accession>
<dbReference type="EMBL" id="OW240914">
    <property type="protein sequence ID" value="CAH2274867.1"/>
    <property type="molecule type" value="Genomic_DNA"/>
</dbReference>
<gene>
    <name evidence="2" type="ORF">PECUL_23A011939</name>
</gene>
<reference evidence="2" key="1">
    <citation type="submission" date="2022-03" db="EMBL/GenBank/DDBJ databases">
        <authorList>
            <person name="Alioto T."/>
            <person name="Alioto T."/>
            <person name="Gomez Garrido J."/>
        </authorList>
    </citation>
    <scope>NUCLEOTIDE SEQUENCE</scope>
</reference>
<keyword evidence="3" id="KW-1185">Reference proteome</keyword>
<organism evidence="2 3">
    <name type="scientific">Pelobates cultripes</name>
    <name type="common">Western spadefoot toad</name>
    <dbReference type="NCBI Taxonomy" id="61616"/>
    <lineage>
        <taxon>Eukaryota</taxon>
        <taxon>Metazoa</taxon>
        <taxon>Chordata</taxon>
        <taxon>Craniata</taxon>
        <taxon>Vertebrata</taxon>
        <taxon>Euteleostomi</taxon>
        <taxon>Amphibia</taxon>
        <taxon>Batrachia</taxon>
        <taxon>Anura</taxon>
        <taxon>Pelobatoidea</taxon>
        <taxon>Pelobatidae</taxon>
        <taxon>Pelobates</taxon>
    </lineage>
</organism>
<evidence type="ECO:0000313" key="2">
    <source>
        <dbReference type="EMBL" id="CAH2274867.1"/>
    </source>
</evidence>